<accession>A0A4C1TRB2</accession>
<evidence type="ECO:0000313" key="2">
    <source>
        <dbReference type="EMBL" id="GBP16525.1"/>
    </source>
</evidence>
<dbReference type="EMBL" id="BGZK01000080">
    <property type="protein sequence ID" value="GBP16525.1"/>
    <property type="molecule type" value="Genomic_DNA"/>
</dbReference>
<reference evidence="2 3" key="1">
    <citation type="journal article" date="2019" name="Commun. Biol.">
        <title>The bagworm genome reveals a unique fibroin gene that provides high tensile strength.</title>
        <authorList>
            <person name="Kono N."/>
            <person name="Nakamura H."/>
            <person name="Ohtoshi R."/>
            <person name="Tomita M."/>
            <person name="Numata K."/>
            <person name="Arakawa K."/>
        </authorList>
    </citation>
    <scope>NUCLEOTIDE SEQUENCE [LARGE SCALE GENOMIC DNA]</scope>
</reference>
<comment type="caution">
    <text evidence="2">The sequence shown here is derived from an EMBL/GenBank/DDBJ whole genome shotgun (WGS) entry which is preliminary data.</text>
</comment>
<dbReference type="AlphaFoldDB" id="A0A4C1TRB2"/>
<sequence>MLGPLVRCDSVTSAALVYKGLKNSGQRSRSCKRFSTGETTSAASARSTRQSVYYPETDMIDALDKSYRRVPTILVV</sequence>
<protein>
    <submittedName>
        <fullName evidence="2">Uncharacterized protein</fullName>
    </submittedName>
</protein>
<name>A0A4C1TRB2_EUMVA</name>
<evidence type="ECO:0000313" key="3">
    <source>
        <dbReference type="Proteomes" id="UP000299102"/>
    </source>
</evidence>
<evidence type="ECO:0000256" key="1">
    <source>
        <dbReference type="SAM" id="MobiDB-lite"/>
    </source>
</evidence>
<feature type="region of interest" description="Disordered" evidence="1">
    <location>
        <begin position="27"/>
        <end position="48"/>
    </location>
</feature>
<feature type="compositionally biased region" description="Low complexity" evidence="1">
    <location>
        <begin position="39"/>
        <end position="48"/>
    </location>
</feature>
<organism evidence="2 3">
    <name type="scientific">Eumeta variegata</name>
    <name type="common">Bagworm moth</name>
    <name type="synonym">Eumeta japonica</name>
    <dbReference type="NCBI Taxonomy" id="151549"/>
    <lineage>
        <taxon>Eukaryota</taxon>
        <taxon>Metazoa</taxon>
        <taxon>Ecdysozoa</taxon>
        <taxon>Arthropoda</taxon>
        <taxon>Hexapoda</taxon>
        <taxon>Insecta</taxon>
        <taxon>Pterygota</taxon>
        <taxon>Neoptera</taxon>
        <taxon>Endopterygota</taxon>
        <taxon>Lepidoptera</taxon>
        <taxon>Glossata</taxon>
        <taxon>Ditrysia</taxon>
        <taxon>Tineoidea</taxon>
        <taxon>Psychidae</taxon>
        <taxon>Oiketicinae</taxon>
        <taxon>Eumeta</taxon>
    </lineage>
</organism>
<dbReference type="Proteomes" id="UP000299102">
    <property type="component" value="Unassembled WGS sequence"/>
</dbReference>
<gene>
    <name evidence="2" type="ORF">EVAR_19325_1</name>
</gene>
<proteinExistence type="predicted"/>
<keyword evidence="3" id="KW-1185">Reference proteome</keyword>